<evidence type="ECO:0000256" key="1">
    <source>
        <dbReference type="SAM" id="MobiDB-lite"/>
    </source>
</evidence>
<feature type="compositionally biased region" description="Gly residues" evidence="1">
    <location>
        <begin position="13"/>
        <end position="22"/>
    </location>
</feature>
<dbReference type="Proteomes" id="UP000673691">
    <property type="component" value="Unassembled WGS sequence"/>
</dbReference>
<accession>A0A8H7ZXR5</accession>
<dbReference type="AlphaFoldDB" id="A0A8H7ZXR5"/>
<name>A0A8H7ZXR5_9FUNG</name>
<gene>
    <name evidence="2" type="ORF">BJ554DRAFT_6956</name>
</gene>
<dbReference type="EMBL" id="JAEFCI010004460">
    <property type="protein sequence ID" value="KAG5460938.1"/>
    <property type="molecule type" value="Genomic_DNA"/>
</dbReference>
<protein>
    <submittedName>
        <fullName evidence="2">Uncharacterized protein</fullName>
    </submittedName>
</protein>
<organism evidence="2 3">
    <name type="scientific">Olpidium bornovanus</name>
    <dbReference type="NCBI Taxonomy" id="278681"/>
    <lineage>
        <taxon>Eukaryota</taxon>
        <taxon>Fungi</taxon>
        <taxon>Fungi incertae sedis</taxon>
        <taxon>Olpidiomycota</taxon>
        <taxon>Olpidiomycotina</taxon>
        <taxon>Olpidiomycetes</taxon>
        <taxon>Olpidiales</taxon>
        <taxon>Olpidiaceae</taxon>
        <taxon>Olpidium</taxon>
    </lineage>
</organism>
<dbReference type="OrthoDB" id="244061at2759"/>
<sequence length="277" mass="28716">MSPTPPDDRETGGGRGGGGGGRQVDREEEGPVPLAHGQASSATPAFSAPPISPPPGAELTVPACPPGPAEGEGDRGAPAAGDSKRRAADLCGAALSKVAEVVRSDLRGTLFEPGSPVPHPLFPGTVGGVKETCGRGTRERLVLAPLVCSNGHLALSGTASVTDLKKKAASEEFKVLETANALTRDLYGEMNLRAQDVRAELSTLQKIFSLSAEFPRSCHVNASVKSVSREVEDMAPNLALVDEVCGQVDRLFALVVGLDEHTKALGAWSGRLRAFLI</sequence>
<reference evidence="2 3" key="1">
    <citation type="journal article" name="Sci. Rep.">
        <title>Genome-scale phylogenetic analyses confirm Olpidium as the closest living zoosporic fungus to the non-flagellated, terrestrial fungi.</title>
        <authorList>
            <person name="Chang Y."/>
            <person name="Rochon D."/>
            <person name="Sekimoto S."/>
            <person name="Wang Y."/>
            <person name="Chovatia M."/>
            <person name="Sandor L."/>
            <person name="Salamov A."/>
            <person name="Grigoriev I.V."/>
            <person name="Stajich J.E."/>
            <person name="Spatafora J.W."/>
        </authorList>
    </citation>
    <scope>NUCLEOTIDE SEQUENCE [LARGE SCALE GENOMIC DNA]</scope>
    <source>
        <strain evidence="2">S191</strain>
    </source>
</reference>
<feature type="compositionally biased region" description="Basic and acidic residues" evidence="1">
    <location>
        <begin position="1"/>
        <end position="12"/>
    </location>
</feature>
<evidence type="ECO:0000313" key="3">
    <source>
        <dbReference type="Proteomes" id="UP000673691"/>
    </source>
</evidence>
<feature type="compositionally biased region" description="Low complexity" evidence="1">
    <location>
        <begin position="39"/>
        <end position="49"/>
    </location>
</feature>
<comment type="caution">
    <text evidence="2">The sequence shown here is derived from an EMBL/GenBank/DDBJ whole genome shotgun (WGS) entry which is preliminary data.</text>
</comment>
<keyword evidence="3" id="KW-1185">Reference proteome</keyword>
<proteinExistence type="predicted"/>
<feature type="region of interest" description="Disordered" evidence="1">
    <location>
        <begin position="1"/>
        <end position="84"/>
    </location>
</feature>
<evidence type="ECO:0000313" key="2">
    <source>
        <dbReference type="EMBL" id="KAG5460938.1"/>
    </source>
</evidence>